<name>A0A6P0ULJ3_9FLAO</name>
<dbReference type="Proteomes" id="UP000468581">
    <property type="component" value="Unassembled WGS sequence"/>
</dbReference>
<feature type="transmembrane region" description="Helical" evidence="1">
    <location>
        <begin position="71"/>
        <end position="90"/>
    </location>
</feature>
<keyword evidence="1" id="KW-0472">Membrane</keyword>
<protein>
    <submittedName>
        <fullName evidence="2">Uncharacterized protein</fullName>
    </submittedName>
</protein>
<sequence>MIKRIWQKGRKQKVVLIVTGFVLLLLLIIMRDDYQPALLFLRKYIFMGLLAGVVLYFGISRFRNSEKIGRRMLILGLTGLFLAAVYFVGWNMGMYSYMQKYNIFNDLNLIEINELPLTRNERIQPYNNIVTMAYESVSETQEVSPPQLVRVDNVNQWTMAVQPAKEYFWQRVNDNTEEIFSVSSTSPFPRFSGENRVGVTFSIGESLAFSRNTYNAVVQRFNPWQLLTMEPDQVFYMKNDEGKWVQVVSLIRWKGFFFPYPVFGGVMVIESGEHNFGDYLERIFLGKGTYISPKKMKNYSYLRGQNTLSEKVSRLQAQSLMFLGGFTDPLPWNMETAVKIPDLKEDQNEQPFVTDFNFDGVDKEAYEGLYHWFGLEPVGEERTSLAFSVFVPADGTDRLWYYNHAKKKEGKAGVSAMPLKVMESKKEYDWSVNAPVEFRPYIKEIAGRKRMFVLTTIAAKRDESKKFDGSATPDLALVDVEYRDVIWIDAKHPSDWDKSIYTQLNEVWRSSEKIGHYFQEENRLKDSVPELPLKELDSVVMDKRAEIKAETDSLKLSDSLPAGKQ</sequence>
<proteinExistence type="predicted"/>
<feature type="transmembrane region" description="Helical" evidence="1">
    <location>
        <begin position="12"/>
        <end position="29"/>
    </location>
</feature>
<dbReference type="AlphaFoldDB" id="A0A6P0ULJ3"/>
<gene>
    <name evidence="2" type="ORF">GWK08_10430</name>
</gene>
<feature type="transmembrane region" description="Helical" evidence="1">
    <location>
        <begin position="41"/>
        <end position="59"/>
    </location>
</feature>
<organism evidence="2 3">
    <name type="scientific">Leptobacterium flavescens</name>
    <dbReference type="NCBI Taxonomy" id="472055"/>
    <lineage>
        <taxon>Bacteria</taxon>
        <taxon>Pseudomonadati</taxon>
        <taxon>Bacteroidota</taxon>
        <taxon>Flavobacteriia</taxon>
        <taxon>Flavobacteriales</taxon>
        <taxon>Flavobacteriaceae</taxon>
        <taxon>Leptobacterium</taxon>
    </lineage>
</organism>
<comment type="caution">
    <text evidence="2">The sequence shown here is derived from an EMBL/GenBank/DDBJ whole genome shotgun (WGS) entry which is preliminary data.</text>
</comment>
<keyword evidence="3" id="KW-1185">Reference proteome</keyword>
<keyword evidence="1" id="KW-0812">Transmembrane</keyword>
<accession>A0A6P0ULJ3</accession>
<evidence type="ECO:0000313" key="2">
    <source>
        <dbReference type="EMBL" id="NER13857.1"/>
    </source>
</evidence>
<evidence type="ECO:0000256" key="1">
    <source>
        <dbReference type="SAM" id="Phobius"/>
    </source>
</evidence>
<dbReference type="EMBL" id="JAABOO010000002">
    <property type="protein sequence ID" value="NER13857.1"/>
    <property type="molecule type" value="Genomic_DNA"/>
</dbReference>
<evidence type="ECO:0000313" key="3">
    <source>
        <dbReference type="Proteomes" id="UP000468581"/>
    </source>
</evidence>
<reference evidence="2 3" key="1">
    <citation type="submission" date="2020-01" db="EMBL/GenBank/DDBJ databases">
        <title>Leptobacterium flavescens.</title>
        <authorList>
            <person name="Wang G."/>
        </authorList>
    </citation>
    <scope>NUCLEOTIDE SEQUENCE [LARGE SCALE GENOMIC DNA]</scope>
    <source>
        <strain evidence="2 3">KCTC 22160</strain>
    </source>
</reference>
<keyword evidence="1" id="KW-1133">Transmembrane helix</keyword>
<dbReference type="RefSeq" id="WP_163607048.1">
    <property type="nucleotide sequence ID" value="NZ_JAABOO010000002.1"/>
</dbReference>